<comment type="cofactor">
    <cofactor evidence="9">
        <name>Zn(2+)</name>
        <dbReference type="ChEBI" id="CHEBI:29105"/>
    </cofactor>
    <text evidence="9">Binds 1 zinc ion per subunit.</text>
</comment>
<name>A0A1G2CIT4_9BACT</name>
<dbReference type="CDD" id="cd00672">
    <property type="entry name" value="CysRS_core"/>
    <property type="match status" value="1"/>
</dbReference>
<dbReference type="AlphaFoldDB" id="A0A1G2CIT4"/>
<accession>A0A1G2CIT4</accession>
<keyword evidence="3 9" id="KW-0479">Metal-binding</keyword>
<keyword evidence="6 9" id="KW-0067">ATP-binding</keyword>
<evidence type="ECO:0000256" key="7">
    <source>
        <dbReference type="ARBA" id="ARBA00022917"/>
    </source>
</evidence>
<sequence>MLRLYNTLGRKLEIFKPLKKTSVGLYTCGPTVYNYAHIGNLRTYVFEDILERVLKADGYRVKRVMNITDVGHLTSDADEGEDKLEKGAKRENKSVLEIAKFYTEAFLSDIRALNIAVPKILAPATQFIPDQVALVEQLMKKGVAYETSTAVYFDVTKFKAYGKLAGQSLKDKMTAARKEVVTDPAKRNPADFALWFKRVGKFANHMLHWPSPWGEGFPGWHVECSAIGKHFLGQPFDIHTGGVDHIGTHHTNEIAQSQAAYGVPLARYWMHGEFLLVERGKMAKSAGNFYTLADIKARGIPPLAFRYLALGAHYRSRLNFTWESLEAAQNGLQNLYNKIHQLSWDLKELRGIDLGGIVNAKPYENLFNRAINNDLNTPMAMSIMQTLLGVNGISIPEKLTLIKKFDRVLGLDLDKSMKLVPSKIKKIPKEVRELAKKREEYRRSKQFMQADALRKRIGELGYTVEDTPQGFSLCPLHQK</sequence>
<feature type="domain" description="tRNA synthetases class I catalytic" evidence="10">
    <location>
        <begin position="15"/>
        <end position="329"/>
    </location>
</feature>
<evidence type="ECO:0000259" key="11">
    <source>
        <dbReference type="Pfam" id="PF23493"/>
    </source>
</evidence>
<dbReference type="EC" id="6.1.1.16" evidence="9"/>
<comment type="subcellular location">
    <subcellularLocation>
        <location evidence="9">Cytoplasm</location>
    </subcellularLocation>
</comment>
<evidence type="ECO:0000259" key="10">
    <source>
        <dbReference type="Pfam" id="PF01406"/>
    </source>
</evidence>
<gene>
    <name evidence="9" type="primary">cysS</name>
    <name evidence="12" type="ORF">A2946_02920</name>
</gene>
<dbReference type="EMBL" id="MHLB01000043">
    <property type="protein sequence ID" value="OGZ01295.1"/>
    <property type="molecule type" value="Genomic_DNA"/>
</dbReference>
<feature type="binding site" evidence="9">
    <location>
        <position position="28"/>
    </location>
    <ligand>
        <name>Zn(2+)</name>
        <dbReference type="ChEBI" id="CHEBI:29105"/>
    </ligand>
</feature>
<dbReference type="PANTHER" id="PTHR10890">
    <property type="entry name" value="CYSTEINYL-TRNA SYNTHETASE"/>
    <property type="match status" value="1"/>
</dbReference>
<feature type="domain" description="Cysteinyl-tRNA ligase anticodon binding" evidence="11">
    <location>
        <begin position="427"/>
        <end position="469"/>
    </location>
</feature>
<dbReference type="PRINTS" id="PR00983">
    <property type="entry name" value="TRNASYNTHCYS"/>
</dbReference>
<evidence type="ECO:0000313" key="13">
    <source>
        <dbReference type="Proteomes" id="UP000178348"/>
    </source>
</evidence>
<comment type="subunit">
    <text evidence="1 9">Monomer.</text>
</comment>
<feature type="short sequence motif" description="'KMSKS' region" evidence="9">
    <location>
        <begin position="281"/>
        <end position="285"/>
    </location>
</feature>
<feature type="short sequence motif" description="'HIGH' region" evidence="9">
    <location>
        <begin position="30"/>
        <end position="40"/>
    </location>
</feature>
<evidence type="ECO:0000256" key="6">
    <source>
        <dbReference type="ARBA" id="ARBA00022840"/>
    </source>
</evidence>
<dbReference type="InterPro" id="IPR032678">
    <property type="entry name" value="tRNA-synt_1_cat_dom"/>
</dbReference>
<comment type="caution">
    <text evidence="12">The sequence shown here is derived from an EMBL/GenBank/DDBJ whole genome shotgun (WGS) entry which is preliminary data.</text>
</comment>
<dbReference type="GO" id="GO:0008270">
    <property type="term" value="F:zinc ion binding"/>
    <property type="evidence" value="ECO:0007669"/>
    <property type="project" value="UniProtKB-UniRule"/>
</dbReference>
<evidence type="ECO:0000256" key="1">
    <source>
        <dbReference type="ARBA" id="ARBA00011245"/>
    </source>
</evidence>
<comment type="catalytic activity">
    <reaction evidence="9">
        <text>tRNA(Cys) + L-cysteine + ATP = L-cysteinyl-tRNA(Cys) + AMP + diphosphate</text>
        <dbReference type="Rhea" id="RHEA:17773"/>
        <dbReference type="Rhea" id="RHEA-COMP:9661"/>
        <dbReference type="Rhea" id="RHEA-COMP:9679"/>
        <dbReference type="ChEBI" id="CHEBI:30616"/>
        <dbReference type="ChEBI" id="CHEBI:33019"/>
        <dbReference type="ChEBI" id="CHEBI:35235"/>
        <dbReference type="ChEBI" id="CHEBI:78442"/>
        <dbReference type="ChEBI" id="CHEBI:78517"/>
        <dbReference type="ChEBI" id="CHEBI:456215"/>
        <dbReference type="EC" id="6.1.1.16"/>
    </reaction>
</comment>
<keyword evidence="9" id="KW-0963">Cytoplasm</keyword>
<dbReference type="GO" id="GO:0005524">
    <property type="term" value="F:ATP binding"/>
    <property type="evidence" value="ECO:0007669"/>
    <property type="project" value="UniProtKB-UniRule"/>
</dbReference>
<keyword evidence="5 9" id="KW-0862">Zinc</keyword>
<dbReference type="SUPFAM" id="SSF47323">
    <property type="entry name" value="Anticodon-binding domain of a subclass of class I aminoacyl-tRNA synthetases"/>
    <property type="match status" value="1"/>
</dbReference>
<proteinExistence type="inferred from homology"/>
<dbReference type="InterPro" id="IPR024909">
    <property type="entry name" value="Cys-tRNA/MSH_ligase"/>
</dbReference>
<dbReference type="PANTHER" id="PTHR10890:SF3">
    <property type="entry name" value="CYSTEINE--TRNA LIGASE, CYTOPLASMIC"/>
    <property type="match status" value="1"/>
</dbReference>
<dbReference type="SUPFAM" id="SSF52374">
    <property type="entry name" value="Nucleotidylyl transferase"/>
    <property type="match status" value="1"/>
</dbReference>
<dbReference type="InterPro" id="IPR056411">
    <property type="entry name" value="CysS_C"/>
</dbReference>
<evidence type="ECO:0000256" key="5">
    <source>
        <dbReference type="ARBA" id="ARBA00022833"/>
    </source>
</evidence>
<keyword evidence="4 9" id="KW-0547">Nucleotide-binding</keyword>
<comment type="similarity">
    <text evidence="9">Belongs to the class-I aminoacyl-tRNA synthetase family.</text>
</comment>
<dbReference type="InterPro" id="IPR015803">
    <property type="entry name" value="Cys-tRNA-ligase"/>
</dbReference>
<keyword evidence="2 9" id="KW-0436">Ligase</keyword>
<dbReference type="GO" id="GO:0004817">
    <property type="term" value="F:cysteine-tRNA ligase activity"/>
    <property type="evidence" value="ECO:0007669"/>
    <property type="project" value="UniProtKB-UniRule"/>
</dbReference>
<evidence type="ECO:0000313" key="12">
    <source>
        <dbReference type="EMBL" id="OGZ01295.1"/>
    </source>
</evidence>
<feature type="binding site" evidence="9">
    <location>
        <position position="284"/>
    </location>
    <ligand>
        <name>ATP</name>
        <dbReference type="ChEBI" id="CHEBI:30616"/>
    </ligand>
</feature>
<evidence type="ECO:0000256" key="8">
    <source>
        <dbReference type="ARBA" id="ARBA00023146"/>
    </source>
</evidence>
<evidence type="ECO:0000256" key="3">
    <source>
        <dbReference type="ARBA" id="ARBA00022723"/>
    </source>
</evidence>
<dbReference type="NCBIfam" id="TIGR00435">
    <property type="entry name" value="cysS"/>
    <property type="match status" value="1"/>
</dbReference>
<dbReference type="GO" id="GO:0006423">
    <property type="term" value="P:cysteinyl-tRNA aminoacylation"/>
    <property type="evidence" value="ECO:0007669"/>
    <property type="project" value="UniProtKB-UniRule"/>
</dbReference>
<dbReference type="Proteomes" id="UP000178348">
    <property type="component" value="Unassembled WGS sequence"/>
</dbReference>
<feature type="binding site" evidence="9">
    <location>
        <position position="249"/>
    </location>
    <ligand>
        <name>Zn(2+)</name>
        <dbReference type="ChEBI" id="CHEBI:29105"/>
    </ligand>
</feature>
<feature type="binding site" evidence="9">
    <location>
        <position position="224"/>
    </location>
    <ligand>
        <name>Zn(2+)</name>
        <dbReference type="ChEBI" id="CHEBI:29105"/>
    </ligand>
</feature>
<dbReference type="Gene3D" id="3.40.50.620">
    <property type="entry name" value="HUPs"/>
    <property type="match status" value="1"/>
</dbReference>
<dbReference type="InterPro" id="IPR009080">
    <property type="entry name" value="tRNAsynth_Ia_anticodon-bd"/>
</dbReference>
<reference evidence="12 13" key="1">
    <citation type="journal article" date="2016" name="Nat. Commun.">
        <title>Thousands of microbial genomes shed light on interconnected biogeochemical processes in an aquifer system.</title>
        <authorList>
            <person name="Anantharaman K."/>
            <person name="Brown C.T."/>
            <person name="Hug L.A."/>
            <person name="Sharon I."/>
            <person name="Castelle C.J."/>
            <person name="Probst A.J."/>
            <person name="Thomas B.C."/>
            <person name="Singh A."/>
            <person name="Wilkins M.J."/>
            <person name="Karaoz U."/>
            <person name="Brodie E.L."/>
            <person name="Williams K.H."/>
            <person name="Hubbard S.S."/>
            <person name="Banfield J.F."/>
        </authorList>
    </citation>
    <scope>NUCLEOTIDE SEQUENCE [LARGE SCALE GENOMIC DNA]</scope>
</reference>
<dbReference type="HAMAP" id="MF_00041">
    <property type="entry name" value="Cys_tRNA_synth"/>
    <property type="match status" value="1"/>
</dbReference>
<dbReference type="Pfam" id="PF23493">
    <property type="entry name" value="CysS_C"/>
    <property type="match status" value="1"/>
</dbReference>
<dbReference type="InterPro" id="IPR014729">
    <property type="entry name" value="Rossmann-like_a/b/a_fold"/>
</dbReference>
<dbReference type="Pfam" id="PF01406">
    <property type="entry name" value="tRNA-synt_1e"/>
    <property type="match status" value="1"/>
</dbReference>
<keyword evidence="8 9" id="KW-0030">Aminoacyl-tRNA synthetase</keyword>
<evidence type="ECO:0000256" key="2">
    <source>
        <dbReference type="ARBA" id="ARBA00022598"/>
    </source>
</evidence>
<keyword evidence="7 9" id="KW-0648">Protein biosynthesis</keyword>
<dbReference type="Gene3D" id="1.20.120.1910">
    <property type="entry name" value="Cysteine-tRNA ligase, C-terminal anti-codon recognition domain"/>
    <property type="match status" value="1"/>
</dbReference>
<evidence type="ECO:0000256" key="4">
    <source>
        <dbReference type="ARBA" id="ARBA00022741"/>
    </source>
</evidence>
<protein>
    <recommendedName>
        <fullName evidence="9">Cysteine--tRNA ligase</fullName>
        <ecNumber evidence="9">6.1.1.16</ecNumber>
    </recommendedName>
    <alternativeName>
        <fullName evidence="9">Cysteinyl-tRNA synthetase</fullName>
        <shortName evidence="9">CysRS</shortName>
    </alternativeName>
</protein>
<feature type="binding site" evidence="9">
    <location>
        <position position="253"/>
    </location>
    <ligand>
        <name>Zn(2+)</name>
        <dbReference type="ChEBI" id="CHEBI:29105"/>
    </ligand>
</feature>
<evidence type="ECO:0000256" key="9">
    <source>
        <dbReference type="HAMAP-Rule" id="MF_00041"/>
    </source>
</evidence>
<organism evidence="12 13">
    <name type="scientific">Candidatus Liptonbacteria bacterium RIFCSPLOWO2_01_FULL_53_13</name>
    <dbReference type="NCBI Taxonomy" id="1798651"/>
    <lineage>
        <taxon>Bacteria</taxon>
        <taxon>Candidatus Liptoniibacteriota</taxon>
    </lineage>
</organism>
<dbReference type="GO" id="GO:0005829">
    <property type="term" value="C:cytosol"/>
    <property type="evidence" value="ECO:0007669"/>
    <property type="project" value="TreeGrafter"/>
</dbReference>